<gene>
    <name evidence="2" type="ORF">ACKI1S_18085</name>
</gene>
<feature type="region of interest" description="Disordered" evidence="1">
    <location>
        <begin position="1"/>
        <end position="51"/>
    </location>
</feature>
<comment type="caution">
    <text evidence="2">The sequence shown here is derived from an EMBL/GenBank/DDBJ whole genome shotgun (WGS) entry which is preliminary data.</text>
</comment>
<dbReference type="Proteomes" id="UP001631993">
    <property type="component" value="Unassembled WGS sequence"/>
</dbReference>
<protein>
    <submittedName>
        <fullName evidence="2">Uncharacterized protein</fullName>
    </submittedName>
</protein>
<reference evidence="2 3" key="1">
    <citation type="submission" date="2024-12" db="EMBL/GenBank/DDBJ databases">
        <title>Forecasting of Potato common scab and diversities of Pathogenic streptomyces spp. in china.</title>
        <authorList>
            <person name="Handique U."/>
            <person name="Wu J."/>
        </authorList>
    </citation>
    <scope>NUCLEOTIDE SEQUENCE [LARGE SCALE GENOMIC DNA]</scope>
    <source>
        <strain evidence="2 3">ZRIMU1585</strain>
    </source>
</reference>
<evidence type="ECO:0000313" key="2">
    <source>
        <dbReference type="EMBL" id="MFM9648049.1"/>
    </source>
</evidence>
<accession>A0ABW9IM03</accession>
<feature type="compositionally biased region" description="Pro residues" evidence="1">
    <location>
        <begin position="1"/>
        <end position="11"/>
    </location>
</feature>
<dbReference type="RefSeq" id="WP_365267270.1">
    <property type="nucleotide sequence ID" value="NZ_JBJVMW010000008.1"/>
</dbReference>
<name>A0ABW9IM03_STRGJ</name>
<organism evidence="2 3">
    <name type="scientific">Streptomyces galilaeus</name>
    <dbReference type="NCBI Taxonomy" id="33899"/>
    <lineage>
        <taxon>Bacteria</taxon>
        <taxon>Bacillati</taxon>
        <taxon>Actinomycetota</taxon>
        <taxon>Actinomycetes</taxon>
        <taxon>Kitasatosporales</taxon>
        <taxon>Streptomycetaceae</taxon>
        <taxon>Streptomyces</taxon>
    </lineage>
</organism>
<proteinExistence type="predicted"/>
<dbReference type="EMBL" id="JBJVNE010000008">
    <property type="protein sequence ID" value="MFM9648049.1"/>
    <property type="molecule type" value="Genomic_DNA"/>
</dbReference>
<evidence type="ECO:0000256" key="1">
    <source>
        <dbReference type="SAM" id="MobiDB-lite"/>
    </source>
</evidence>
<evidence type="ECO:0000313" key="3">
    <source>
        <dbReference type="Proteomes" id="UP001631993"/>
    </source>
</evidence>
<sequence>MQPHPSSPAEPSPRAAQAHVHRRTHLQACARTSDGTPEVGVPVAGTVKESA</sequence>
<keyword evidence="3" id="KW-1185">Reference proteome</keyword>